<dbReference type="AlphaFoldDB" id="A0A1G1ZR26"/>
<feature type="domain" description="Transketolase-like pyrimidine-binding" evidence="4">
    <location>
        <begin position="1"/>
        <end position="163"/>
    </location>
</feature>
<evidence type="ECO:0000256" key="3">
    <source>
        <dbReference type="ARBA" id="ARBA00023052"/>
    </source>
</evidence>
<dbReference type="Pfam" id="PF02780">
    <property type="entry name" value="Transketolase_C"/>
    <property type="match status" value="1"/>
</dbReference>
<evidence type="ECO:0000256" key="1">
    <source>
        <dbReference type="ARBA" id="ARBA00001964"/>
    </source>
</evidence>
<protein>
    <recommendedName>
        <fullName evidence="4">Transketolase-like pyrimidine-binding domain-containing protein</fullName>
    </recommendedName>
</protein>
<evidence type="ECO:0000313" key="6">
    <source>
        <dbReference type="Proteomes" id="UP000177690"/>
    </source>
</evidence>
<reference evidence="5 6" key="1">
    <citation type="journal article" date="2016" name="Nat. Commun.">
        <title>Thousands of microbial genomes shed light on interconnected biogeochemical processes in an aquifer system.</title>
        <authorList>
            <person name="Anantharaman K."/>
            <person name="Brown C.T."/>
            <person name="Hug L.A."/>
            <person name="Sharon I."/>
            <person name="Castelle C.J."/>
            <person name="Probst A.J."/>
            <person name="Thomas B.C."/>
            <person name="Singh A."/>
            <person name="Wilkins M.J."/>
            <person name="Karaoz U."/>
            <person name="Brodie E.L."/>
            <person name="Williams K.H."/>
            <person name="Hubbard S.S."/>
            <person name="Banfield J.F."/>
        </authorList>
    </citation>
    <scope>NUCLEOTIDE SEQUENCE [LARGE SCALE GENOMIC DNA]</scope>
</reference>
<proteinExistence type="inferred from homology"/>
<dbReference type="Proteomes" id="UP000177690">
    <property type="component" value="Unassembled WGS sequence"/>
</dbReference>
<dbReference type="CDD" id="cd07033">
    <property type="entry name" value="TPP_PYR_DXS_TK_like"/>
    <property type="match status" value="1"/>
</dbReference>
<dbReference type="PANTHER" id="PTHR43825">
    <property type="entry name" value="PYRUVATE DEHYDROGENASE E1 COMPONENT"/>
    <property type="match status" value="1"/>
</dbReference>
<accession>A0A1G1ZR26</accession>
<comment type="similarity">
    <text evidence="2">Belongs to the transketolase family.</text>
</comment>
<dbReference type="InterPro" id="IPR051157">
    <property type="entry name" value="PDH/Transketolase"/>
</dbReference>
<dbReference type="Gene3D" id="3.40.50.920">
    <property type="match status" value="1"/>
</dbReference>
<dbReference type="EMBL" id="MHJL01000030">
    <property type="protein sequence ID" value="OGY67074.1"/>
    <property type="molecule type" value="Genomic_DNA"/>
</dbReference>
<comment type="cofactor">
    <cofactor evidence="1">
        <name>thiamine diphosphate</name>
        <dbReference type="ChEBI" id="CHEBI:58937"/>
    </cofactor>
</comment>
<dbReference type="STRING" id="1798409.A3I24_02745"/>
<dbReference type="InterPro" id="IPR029061">
    <property type="entry name" value="THDP-binding"/>
</dbReference>
<gene>
    <name evidence="5" type="ORF">A3I24_02745</name>
</gene>
<dbReference type="InterPro" id="IPR009014">
    <property type="entry name" value="Transketo_C/PFOR_II"/>
</dbReference>
<dbReference type="PANTHER" id="PTHR43825:SF5">
    <property type="entry name" value="HYPOTHETICAL TRANSKETOLASE FAMILY PROTEIN"/>
    <property type="match status" value="1"/>
</dbReference>
<dbReference type="InterPro" id="IPR005475">
    <property type="entry name" value="Transketolase-like_Pyr-bd"/>
</dbReference>
<organism evidence="5 6">
    <name type="scientific">Candidatus Harrisonbacteria bacterium RIFCSPLOWO2_02_FULL_41_13b</name>
    <dbReference type="NCBI Taxonomy" id="1798409"/>
    <lineage>
        <taxon>Bacteria</taxon>
        <taxon>Candidatus Harrisoniibacteriota</taxon>
    </lineage>
</organism>
<keyword evidence="3" id="KW-0786">Thiamine pyrophosphate</keyword>
<comment type="caution">
    <text evidence="5">The sequence shown here is derived from an EMBL/GenBank/DDBJ whole genome shotgun (WGS) entry which is preliminary data.</text>
</comment>
<dbReference type="FunFam" id="3.40.50.970:FF:000129">
    <property type="entry name" value="Transketolase"/>
    <property type="match status" value="1"/>
</dbReference>
<name>A0A1G1ZR26_9BACT</name>
<dbReference type="InterPro" id="IPR033248">
    <property type="entry name" value="Transketolase_C"/>
</dbReference>
<dbReference type="Gene3D" id="3.40.50.970">
    <property type="match status" value="1"/>
</dbReference>
<dbReference type="SUPFAM" id="SSF52518">
    <property type="entry name" value="Thiamin diphosphate-binding fold (THDP-binding)"/>
    <property type="match status" value="1"/>
</dbReference>
<dbReference type="SMART" id="SM00861">
    <property type="entry name" value="Transket_pyr"/>
    <property type="match status" value="1"/>
</dbReference>
<sequence>MRSTFIKTLIELAGNDERIFFLTGDLGYGVVESFRDQFPKRFINMGVAEQNMVGTAAGLAMSGKIPITYSIVTFVALRPLEFIRNDVCYQNLNVKIVGVGAGFSYPQYAATHQAIDDVAILRILPNLVILNPGDPIETRLATIAALKHVGPVYIRIGKKGEPNVHKKDFPFVIGKAVTIKNGKDFTVIATGNILENTAKAVALLEKSGFSVRFLSMPTIKPIDQEAIKGAAKETKAIFTVEETFDIGGLGTATAEVLAELSFKKFFKKIAIPNHYPKEIGSQNYLRGIYGLQPDQIAATIKQYFKK</sequence>
<evidence type="ECO:0000256" key="2">
    <source>
        <dbReference type="ARBA" id="ARBA00007131"/>
    </source>
</evidence>
<dbReference type="Pfam" id="PF02779">
    <property type="entry name" value="Transket_pyr"/>
    <property type="match status" value="1"/>
</dbReference>
<evidence type="ECO:0000259" key="4">
    <source>
        <dbReference type="SMART" id="SM00861"/>
    </source>
</evidence>
<evidence type="ECO:0000313" key="5">
    <source>
        <dbReference type="EMBL" id="OGY67074.1"/>
    </source>
</evidence>
<dbReference type="SUPFAM" id="SSF52922">
    <property type="entry name" value="TK C-terminal domain-like"/>
    <property type="match status" value="1"/>
</dbReference>